<dbReference type="PANTHER" id="PTHR33883:SF7">
    <property type="entry name" value="OS04G0521600 PROTEIN"/>
    <property type="match status" value="1"/>
</dbReference>
<keyword evidence="3" id="KW-0472">Membrane</keyword>
<sequence length="1114" mass="127716">MDEFFGGMDGRFRVSLTDSTMMCIVHQAMDKAHEKVKSKEGVVERLNEISKFYELAVMQLEGCLKFVQDETDNCVLDSDQEEVLADLTKIRDRLQGRLKESELAISEKDRELTERMENELKLNQALELKERELVSLRAKLELERKKSEGIEEFVLGDEDRDGEFCELKHSVDQQVRNIKQKLGPDYKLIGEERNRGIDNKKIEQMGLDIDMLKETLDLAFAKMQSAIFLSRMGPIEQQWRWSIEKDTIYVLIKGLMRNFQESFETKVKKQVLIGLNEHWSDLMNEVASLRCELEPLCSQNDMQGSSVKAHNASAAPSLAGGNKISNVEGEKSSPENECNRTRKSSLKVEEADHKEKRTEKEQEVDESHHVAKMIKNHESFIQKKSEELNWLKREILREKEFSFRREKDTQSLKRRIQEVVVRLDNLMDWNTKLGKTLGYHEAAHGDENFLEKRELQFRENTDNLADVWEKIDRVTVSYVLREEQRNEIWRLRQDKEDAYLQTMIMEEIHITLLKGLMKEVNIESYYYDLENLIREDIYKDVFREMVRQWNENFESDKIDAQIRKEIFFIVFSEALKNYGSNHDFALLEFQDIGAVSNLVEDSTSTNKLFSIEGAVGEDLQAALFGGIFKEQSKCAEGYITESLNREEIYRVVFSETIKSIVSTANTREFFLSAESLVKEDVCMLLFREMVKELKMGIDAYNMESLIWEDIFKFVTVEAVKDAFVLHREDESRIQDNLNGDMLSPNGIYNDLQDTGEGNLMQQLDSLSQSFQLEENLMLSASSELKEYTTQLDLLGLKSEEIDGHQIFEEFPIDEEHTFSSVSGKLEKALQQLVSSKSLLGELGSCLGVGIGDLEEGHDQMTPRVGVQHVGQPSFHSLKDNEEEQLDTPVSILSPLLGFMQALVDFEHKVHKNLRMNILRLEEVKYNLDPLIGLVASLRNKELLYRKAFFRKCQNLQKAEVEVDLLGDQVDVLLGLLEKIYTTLQHYSPALQQYFEPVYAPVPTPTPSSLPTIVPPQSPPPPTNINVPPPTTQGSSSSSSRGLNGGQKAGIAIGVMSAAGALFLGGLVYKKRRSNIRRAKFGVVARRHSSLRLQGILIISFVFSFCLLRLFKPLK</sequence>
<keyword evidence="5" id="KW-1185">Reference proteome</keyword>
<feature type="compositionally biased region" description="Basic and acidic residues" evidence="2">
    <location>
        <begin position="328"/>
        <end position="368"/>
    </location>
</feature>
<dbReference type="EMBL" id="LRBV02000008">
    <property type="status" value="NOT_ANNOTATED_CDS"/>
    <property type="molecule type" value="Genomic_DNA"/>
</dbReference>
<dbReference type="Proteomes" id="UP000594261">
    <property type="component" value="Chromosome 8"/>
</dbReference>
<dbReference type="PANTHER" id="PTHR33883">
    <property type="entry name" value="WPP DOMAIN-ASSOCIATED PROTEIN"/>
    <property type="match status" value="1"/>
</dbReference>
<evidence type="ECO:0000256" key="1">
    <source>
        <dbReference type="SAM" id="Coils"/>
    </source>
</evidence>
<organism evidence="4 5">
    <name type="scientific">Quercus lobata</name>
    <name type="common">Valley oak</name>
    <dbReference type="NCBI Taxonomy" id="97700"/>
    <lineage>
        <taxon>Eukaryota</taxon>
        <taxon>Viridiplantae</taxon>
        <taxon>Streptophyta</taxon>
        <taxon>Embryophyta</taxon>
        <taxon>Tracheophyta</taxon>
        <taxon>Spermatophyta</taxon>
        <taxon>Magnoliopsida</taxon>
        <taxon>eudicotyledons</taxon>
        <taxon>Gunneridae</taxon>
        <taxon>Pentapetalae</taxon>
        <taxon>rosids</taxon>
        <taxon>fabids</taxon>
        <taxon>Fagales</taxon>
        <taxon>Fagaceae</taxon>
        <taxon>Quercus</taxon>
    </lineage>
</organism>
<dbReference type="AlphaFoldDB" id="A0A7N2MF79"/>
<evidence type="ECO:0000313" key="5">
    <source>
        <dbReference type="Proteomes" id="UP000594261"/>
    </source>
</evidence>
<accession>A0A7N2MF79</accession>
<protein>
    <recommendedName>
        <fullName evidence="6">WPP domain-associated protein</fullName>
    </recommendedName>
</protein>
<dbReference type="OMA" id="EIYQIVF"/>
<feature type="region of interest" description="Disordered" evidence="2">
    <location>
        <begin position="1005"/>
        <end position="1043"/>
    </location>
</feature>
<dbReference type="InParanoid" id="A0A7N2MF79"/>
<reference evidence="4" key="2">
    <citation type="submission" date="2021-01" db="UniProtKB">
        <authorList>
            <consortium name="EnsemblPlants"/>
        </authorList>
    </citation>
    <scope>IDENTIFICATION</scope>
</reference>
<evidence type="ECO:0000256" key="3">
    <source>
        <dbReference type="SAM" id="Phobius"/>
    </source>
</evidence>
<evidence type="ECO:0008006" key="6">
    <source>
        <dbReference type="Google" id="ProtNLM"/>
    </source>
</evidence>
<keyword evidence="1" id="KW-0175">Coiled coil</keyword>
<feature type="compositionally biased region" description="Pro residues" evidence="2">
    <location>
        <begin position="1005"/>
        <end position="1030"/>
    </location>
</feature>
<evidence type="ECO:0000256" key="2">
    <source>
        <dbReference type="SAM" id="MobiDB-lite"/>
    </source>
</evidence>
<feature type="transmembrane region" description="Helical" evidence="3">
    <location>
        <begin position="1089"/>
        <end position="1110"/>
    </location>
</feature>
<dbReference type="Gramene" id="QL08p056015:mrna">
    <property type="protein sequence ID" value="QL08p056015:mrna"/>
    <property type="gene ID" value="QL08p056015"/>
</dbReference>
<keyword evidence="3" id="KW-0812">Transmembrane</keyword>
<reference evidence="4 5" key="1">
    <citation type="journal article" date="2016" name="G3 (Bethesda)">
        <title>First Draft Assembly and Annotation of the Genome of a California Endemic Oak Quercus lobata Nee (Fagaceae).</title>
        <authorList>
            <person name="Sork V.L."/>
            <person name="Fitz-Gibbon S.T."/>
            <person name="Puiu D."/>
            <person name="Crepeau M."/>
            <person name="Gugger P.F."/>
            <person name="Sherman R."/>
            <person name="Stevens K."/>
            <person name="Langley C.H."/>
            <person name="Pellegrini M."/>
            <person name="Salzberg S.L."/>
        </authorList>
    </citation>
    <scope>NUCLEOTIDE SEQUENCE [LARGE SCALE GENOMIC DNA]</scope>
    <source>
        <strain evidence="4 5">cv. SW786</strain>
    </source>
</reference>
<proteinExistence type="predicted"/>
<evidence type="ECO:0000313" key="4">
    <source>
        <dbReference type="EnsemblPlants" id="QL08p056015:mrna"/>
    </source>
</evidence>
<dbReference type="InterPro" id="IPR037490">
    <property type="entry name" value="WAP"/>
</dbReference>
<name>A0A7N2MF79_QUELO</name>
<dbReference type="EnsemblPlants" id="QL08p056015:mrna">
    <property type="protein sequence ID" value="QL08p056015:mrna"/>
    <property type="gene ID" value="QL08p056015"/>
</dbReference>
<keyword evidence="3" id="KW-1133">Transmembrane helix</keyword>
<feature type="region of interest" description="Disordered" evidence="2">
    <location>
        <begin position="302"/>
        <end position="368"/>
    </location>
</feature>
<feature type="coiled-coil region" evidence="1">
    <location>
        <begin position="84"/>
        <end position="146"/>
    </location>
</feature>
<feature type="transmembrane region" description="Helical" evidence="3">
    <location>
        <begin position="1048"/>
        <end position="1068"/>
    </location>
</feature>